<organism evidence="14">
    <name type="scientific">marine metagenome</name>
    <dbReference type="NCBI Taxonomy" id="408172"/>
    <lineage>
        <taxon>unclassified sequences</taxon>
        <taxon>metagenomes</taxon>
        <taxon>ecological metagenomes</taxon>
    </lineage>
</organism>
<dbReference type="Pfam" id="PF02774">
    <property type="entry name" value="Semialdhyde_dhC"/>
    <property type="match status" value="1"/>
</dbReference>
<evidence type="ECO:0000256" key="2">
    <source>
        <dbReference type="ARBA" id="ARBA00011738"/>
    </source>
</evidence>
<dbReference type="GO" id="GO:0009089">
    <property type="term" value="P:lysine biosynthetic process via diaminopimelate"/>
    <property type="evidence" value="ECO:0007669"/>
    <property type="project" value="InterPro"/>
</dbReference>
<dbReference type="GO" id="GO:0004073">
    <property type="term" value="F:aspartate-semialdehyde dehydrogenase activity"/>
    <property type="evidence" value="ECO:0007669"/>
    <property type="project" value="UniProtKB-EC"/>
</dbReference>
<keyword evidence="4" id="KW-0028">Amino-acid biosynthesis</keyword>
<evidence type="ECO:0000256" key="7">
    <source>
        <dbReference type="ARBA" id="ARBA00022915"/>
    </source>
</evidence>
<dbReference type="GO" id="GO:0046983">
    <property type="term" value="F:protein dimerization activity"/>
    <property type="evidence" value="ECO:0007669"/>
    <property type="project" value="InterPro"/>
</dbReference>
<keyword evidence="7" id="KW-0220">Diaminopimelate biosynthesis</keyword>
<name>A0A382VNQ7_9ZZZZ</name>
<gene>
    <name evidence="14" type="ORF">METZ01_LOCUS400918</name>
</gene>
<evidence type="ECO:0000256" key="3">
    <source>
        <dbReference type="ARBA" id="ARBA00013120"/>
    </source>
</evidence>
<dbReference type="NCBIfam" id="TIGR01296">
    <property type="entry name" value="asd_B"/>
    <property type="match status" value="1"/>
</dbReference>
<keyword evidence="9" id="KW-0457">Lysine biosynthesis</keyword>
<dbReference type="SUPFAM" id="SSF55347">
    <property type="entry name" value="Glyceraldehyde-3-phosphate dehydrogenase-like, C-terminal domain"/>
    <property type="match status" value="1"/>
</dbReference>
<dbReference type="EC" id="1.2.1.11" evidence="3"/>
<keyword evidence="10" id="KW-0486">Methionine biosynthesis</keyword>
<dbReference type="GO" id="GO:0050661">
    <property type="term" value="F:NADP binding"/>
    <property type="evidence" value="ECO:0007669"/>
    <property type="project" value="InterPro"/>
</dbReference>
<feature type="domain" description="Semialdehyde dehydrogenase dimerisation" evidence="13">
    <location>
        <begin position="60"/>
        <end position="243"/>
    </location>
</feature>
<dbReference type="CDD" id="cd18131">
    <property type="entry name" value="ASADH_C_bac_euk_like"/>
    <property type="match status" value="1"/>
</dbReference>
<feature type="non-terminal residue" evidence="14">
    <location>
        <position position="1"/>
    </location>
</feature>
<keyword evidence="8" id="KW-0560">Oxidoreductase</keyword>
<comment type="subunit">
    <text evidence="2">Homodimer.</text>
</comment>
<dbReference type="GO" id="GO:0009097">
    <property type="term" value="P:isoleucine biosynthetic process"/>
    <property type="evidence" value="ECO:0007669"/>
    <property type="project" value="InterPro"/>
</dbReference>
<evidence type="ECO:0000256" key="9">
    <source>
        <dbReference type="ARBA" id="ARBA00023154"/>
    </source>
</evidence>
<dbReference type="SUPFAM" id="SSF51735">
    <property type="entry name" value="NAD(P)-binding Rossmann-fold domains"/>
    <property type="match status" value="1"/>
</dbReference>
<dbReference type="GO" id="GO:0009086">
    <property type="term" value="P:methionine biosynthetic process"/>
    <property type="evidence" value="ECO:0007669"/>
    <property type="project" value="UniProtKB-KW"/>
</dbReference>
<evidence type="ECO:0000259" key="12">
    <source>
        <dbReference type="Pfam" id="PF01118"/>
    </source>
</evidence>
<dbReference type="NCBIfam" id="NF011456">
    <property type="entry name" value="PRK14874.1"/>
    <property type="match status" value="1"/>
</dbReference>
<evidence type="ECO:0000256" key="5">
    <source>
        <dbReference type="ARBA" id="ARBA00022697"/>
    </source>
</evidence>
<feature type="domain" description="Semialdehyde dehydrogenase NAD-binding" evidence="12">
    <location>
        <begin position="2"/>
        <end position="40"/>
    </location>
</feature>
<dbReference type="GO" id="GO:0019877">
    <property type="term" value="P:diaminopimelate biosynthetic process"/>
    <property type="evidence" value="ECO:0007669"/>
    <property type="project" value="UniProtKB-KW"/>
</dbReference>
<comment type="catalytic activity">
    <reaction evidence="11">
        <text>L-aspartate 4-semialdehyde + phosphate + NADP(+) = 4-phospho-L-aspartate + NADPH + H(+)</text>
        <dbReference type="Rhea" id="RHEA:24284"/>
        <dbReference type="ChEBI" id="CHEBI:15378"/>
        <dbReference type="ChEBI" id="CHEBI:43474"/>
        <dbReference type="ChEBI" id="CHEBI:57535"/>
        <dbReference type="ChEBI" id="CHEBI:57783"/>
        <dbReference type="ChEBI" id="CHEBI:58349"/>
        <dbReference type="ChEBI" id="CHEBI:537519"/>
        <dbReference type="EC" id="1.2.1.11"/>
    </reaction>
</comment>
<evidence type="ECO:0000256" key="1">
    <source>
        <dbReference type="ARBA" id="ARBA00010584"/>
    </source>
</evidence>
<dbReference type="InterPro" id="IPR036291">
    <property type="entry name" value="NAD(P)-bd_dom_sf"/>
</dbReference>
<evidence type="ECO:0000256" key="10">
    <source>
        <dbReference type="ARBA" id="ARBA00023167"/>
    </source>
</evidence>
<evidence type="ECO:0000256" key="6">
    <source>
        <dbReference type="ARBA" id="ARBA00022857"/>
    </source>
</evidence>
<evidence type="ECO:0000256" key="4">
    <source>
        <dbReference type="ARBA" id="ARBA00022605"/>
    </source>
</evidence>
<reference evidence="14" key="1">
    <citation type="submission" date="2018-05" db="EMBL/GenBank/DDBJ databases">
        <authorList>
            <person name="Lanie J.A."/>
            <person name="Ng W.-L."/>
            <person name="Kazmierczak K.M."/>
            <person name="Andrzejewski T.M."/>
            <person name="Davidsen T.M."/>
            <person name="Wayne K.J."/>
            <person name="Tettelin H."/>
            <person name="Glass J.I."/>
            <person name="Rusch D."/>
            <person name="Podicherti R."/>
            <person name="Tsui H.-C.T."/>
            <person name="Winkler M.E."/>
        </authorList>
    </citation>
    <scope>NUCLEOTIDE SEQUENCE</scope>
</reference>
<dbReference type="Gene3D" id="3.30.360.10">
    <property type="entry name" value="Dihydrodipicolinate Reductase, domain 2"/>
    <property type="match status" value="1"/>
</dbReference>
<dbReference type="GO" id="GO:0009088">
    <property type="term" value="P:threonine biosynthetic process"/>
    <property type="evidence" value="ECO:0007669"/>
    <property type="project" value="UniProtKB-KW"/>
</dbReference>
<evidence type="ECO:0000259" key="13">
    <source>
        <dbReference type="Pfam" id="PF02774"/>
    </source>
</evidence>
<dbReference type="AlphaFoldDB" id="A0A382VNQ7"/>
<evidence type="ECO:0000256" key="11">
    <source>
        <dbReference type="ARBA" id="ARBA00047891"/>
    </source>
</evidence>
<keyword evidence="6" id="KW-0521">NADP</keyword>
<comment type="similarity">
    <text evidence="1">Belongs to the aspartate-semialdehyde dehydrogenase family.</text>
</comment>
<proteinExistence type="inferred from homology"/>
<evidence type="ECO:0000313" key="14">
    <source>
        <dbReference type="EMBL" id="SVD48064.1"/>
    </source>
</evidence>
<dbReference type="PANTHER" id="PTHR46278">
    <property type="entry name" value="DEHYDROGENASE, PUTATIVE-RELATED"/>
    <property type="match status" value="1"/>
</dbReference>
<protein>
    <recommendedName>
        <fullName evidence="3">aspartate-semialdehyde dehydrogenase</fullName>
        <ecNumber evidence="3">1.2.1.11</ecNumber>
    </recommendedName>
</protein>
<accession>A0A382VNQ7</accession>
<dbReference type="InterPro" id="IPR005986">
    <property type="entry name" value="Asp_semialdehyde_DH_beta"/>
</dbReference>
<dbReference type="Pfam" id="PF01118">
    <property type="entry name" value="Semialdhyde_dh"/>
    <property type="match status" value="1"/>
</dbReference>
<dbReference type="InterPro" id="IPR012280">
    <property type="entry name" value="Semialdhyde_DH_dimer_dom"/>
</dbReference>
<keyword evidence="5" id="KW-0791">Threonine biosynthesis</keyword>
<dbReference type="PANTHER" id="PTHR46278:SF2">
    <property type="entry name" value="ASPARTATE-SEMIALDEHYDE DEHYDROGENASE"/>
    <property type="match status" value="1"/>
</dbReference>
<dbReference type="GO" id="GO:0051287">
    <property type="term" value="F:NAD binding"/>
    <property type="evidence" value="ECO:0007669"/>
    <property type="project" value="InterPro"/>
</dbReference>
<dbReference type="InterPro" id="IPR000534">
    <property type="entry name" value="Semialdehyde_DH_NAD-bd"/>
</dbReference>
<evidence type="ECO:0000256" key="8">
    <source>
        <dbReference type="ARBA" id="ARBA00023002"/>
    </source>
</evidence>
<dbReference type="EMBL" id="UINC01153374">
    <property type="protein sequence ID" value="SVD48064.1"/>
    <property type="molecule type" value="Genomic_DNA"/>
</dbReference>
<sequence length="265" mass="29593">LQFAEVARRQGCVVIDNSSAFRMDPDIPLVIPEINGDILETHRGIIANPNCSTVVALMGLYPLHKRFGLKRFIASTYQAVSGAGTAGVAELEEQTKALLAEEPQQPKPDSIFPHPIAYNLIPHIDDFREDGYTKEELKMRNESRKILGQPELKVSCTCVRVPVYRAHSISINAEFEAPVNVPDARTALEDFPGIELWDLPNALRYPMPVNYTEKEVCGVGRIRVDHVLKHGLAIWVVGDQLWKGAALNALQIAESLIERKCLRFM</sequence>